<protein>
    <submittedName>
        <fullName evidence="5">AraC family transcriptional regulator</fullName>
    </submittedName>
</protein>
<dbReference type="RefSeq" id="WP_319074475.1">
    <property type="nucleotide sequence ID" value="NZ_JAWWMZ010000006.1"/>
</dbReference>
<feature type="domain" description="HTH araC/xylS-type" evidence="4">
    <location>
        <begin position="392"/>
        <end position="490"/>
    </location>
</feature>
<gene>
    <name evidence="5" type="ORF">SGN30_17200</name>
</gene>
<dbReference type="PROSITE" id="PS01124">
    <property type="entry name" value="HTH_ARAC_FAMILY_2"/>
    <property type="match status" value="1"/>
</dbReference>
<dbReference type="GO" id="GO:0043565">
    <property type="term" value="F:sequence-specific DNA binding"/>
    <property type="evidence" value="ECO:0007669"/>
    <property type="project" value="InterPro"/>
</dbReference>
<organism evidence="5 6">
    <name type="scientific">Delftia acidovorans</name>
    <name type="common">Pseudomonas acidovorans</name>
    <name type="synonym">Comamonas acidovorans</name>
    <dbReference type="NCBI Taxonomy" id="80866"/>
    <lineage>
        <taxon>Bacteria</taxon>
        <taxon>Pseudomonadati</taxon>
        <taxon>Pseudomonadota</taxon>
        <taxon>Betaproteobacteria</taxon>
        <taxon>Burkholderiales</taxon>
        <taxon>Comamonadaceae</taxon>
        <taxon>Delftia</taxon>
    </lineage>
</organism>
<dbReference type="Gene3D" id="1.10.10.60">
    <property type="entry name" value="Homeodomain-like"/>
    <property type="match status" value="1"/>
</dbReference>
<dbReference type="EMBL" id="JAWWMZ010000006">
    <property type="protein sequence ID" value="MDX4955157.1"/>
    <property type="molecule type" value="Genomic_DNA"/>
</dbReference>
<comment type="caution">
    <text evidence="5">The sequence shown here is derived from an EMBL/GenBank/DDBJ whole genome shotgun (WGS) entry which is preliminary data.</text>
</comment>
<evidence type="ECO:0000259" key="4">
    <source>
        <dbReference type="PROSITE" id="PS01124"/>
    </source>
</evidence>
<evidence type="ECO:0000256" key="2">
    <source>
        <dbReference type="ARBA" id="ARBA00023125"/>
    </source>
</evidence>
<keyword evidence="2" id="KW-0238">DNA-binding</keyword>
<dbReference type="InterPro" id="IPR050959">
    <property type="entry name" value="MarA-like"/>
</dbReference>
<evidence type="ECO:0000313" key="5">
    <source>
        <dbReference type="EMBL" id="MDX4955157.1"/>
    </source>
</evidence>
<dbReference type="AlphaFoldDB" id="A0AAJ2VB18"/>
<name>A0AAJ2VB18_DELAC</name>
<dbReference type="Proteomes" id="UP001287445">
    <property type="component" value="Unassembled WGS sequence"/>
</dbReference>
<dbReference type="InterPro" id="IPR009057">
    <property type="entry name" value="Homeodomain-like_sf"/>
</dbReference>
<keyword evidence="3" id="KW-0804">Transcription</keyword>
<reference evidence="5" key="1">
    <citation type="submission" date="2023-11" db="EMBL/GenBank/DDBJ databases">
        <title>Identification and selenium tolerance of Delftia acidovorans R3-25.</title>
        <authorList>
            <person name="Zhang S."/>
            <person name="Liu Y."/>
            <person name="Guo Y."/>
        </authorList>
    </citation>
    <scope>NUCLEOTIDE SEQUENCE</scope>
    <source>
        <strain evidence="5">R3-25</strain>
    </source>
</reference>
<evidence type="ECO:0000256" key="3">
    <source>
        <dbReference type="ARBA" id="ARBA00023163"/>
    </source>
</evidence>
<dbReference type="SMART" id="SM00342">
    <property type="entry name" value="HTH_ARAC"/>
    <property type="match status" value="1"/>
</dbReference>
<dbReference type="InterPro" id="IPR018060">
    <property type="entry name" value="HTH_AraC"/>
</dbReference>
<sequence>MHSSGKCIAPAWPLIFSYKNSYSFNLLTHHIHGHQDESASRLWRIISAHHQQADTGYNKISRAEELLQACKWPEPSIYPLLVLRYVQEAQAIFELHRMPDRVVSCRIAAAFIHCQLGEERNAIALATAAMANPALLQPESMACATYVRALAHSRLGELDTALQLIEGKDHDFALMAPGVTPWLSALINWARAQILWKIYLYKNHQNLWCGPPPDSGLVQLGAAAPDSADLQALLERVGRQLPTGLAWPYSDLLQLSVKGLDAGRREAAGVIRAIERIGVRHQIKNPPIAGWAWLSSALVHCSKRQYAQALQAVMLAKSTAQTYQLEGLCRNALVYEYHIQETQGDFAGALSTLKALNIMRLKSMAISPYLEKSRFTAMDEARLHDLEPAYVKRALQYIQENLDKKLPIQTIADHCRVSRRTLEVSFRNSRSCSIGEYIRQSRIHLAAESLLTTDQSIGQISSQLGYSSLSSFSRDFSGHYGIPPSVWVRHHRLA</sequence>
<evidence type="ECO:0000313" key="6">
    <source>
        <dbReference type="Proteomes" id="UP001287445"/>
    </source>
</evidence>
<dbReference type="Pfam" id="PF12833">
    <property type="entry name" value="HTH_18"/>
    <property type="match status" value="1"/>
</dbReference>
<dbReference type="SUPFAM" id="SSF46689">
    <property type="entry name" value="Homeodomain-like"/>
    <property type="match status" value="2"/>
</dbReference>
<dbReference type="PANTHER" id="PTHR47504:SF5">
    <property type="entry name" value="RIGHT ORIGIN-BINDING PROTEIN"/>
    <property type="match status" value="1"/>
</dbReference>
<accession>A0AAJ2VB18</accession>
<evidence type="ECO:0000256" key="1">
    <source>
        <dbReference type="ARBA" id="ARBA00023015"/>
    </source>
</evidence>
<proteinExistence type="predicted"/>
<dbReference type="GO" id="GO:0003700">
    <property type="term" value="F:DNA-binding transcription factor activity"/>
    <property type="evidence" value="ECO:0007669"/>
    <property type="project" value="InterPro"/>
</dbReference>
<dbReference type="PANTHER" id="PTHR47504">
    <property type="entry name" value="RIGHT ORIGIN-BINDING PROTEIN"/>
    <property type="match status" value="1"/>
</dbReference>
<keyword evidence="1" id="KW-0805">Transcription regulation</keyword>